<sequence>MWKIGFFVTLLLIAVVSAKPNLGHVRDLSDQTKQSTTSQINFRLIGLGQKAFICKYFSFPFKDTTRRGYKYGVENPESLMWERGLIPQYEDDPDVYRDTAWFLDKIIMDEAEVVHEPVPPEVKYRFGSGKKQECVEGVKVIPPQCQWKGMVIMKEKVEESAEPAEVKEITLTVSAKYCNQAGMKKPKPKVVDCEE</sequence>
<dbReference type="AlphaFoldDB" id="A0AAU9XTS6"/>
<comment type="caution">
    <text evidence="2">The sequence shown here is derived from an EMBL/GenBank/DDBJ whole genome shotgun (WGS) entry which is preliminary data.</text>
</comment>
<evidence type="ECO:0000313" key="3">
    <source>
        <dbReference type="Proteomes" id="UP001159428"/>
    </source>
</evidence>
<name>A0AAU9XTS6_9CNID</name>
<organism evidence="2 3">
    <name type="scientific">Pocillopora meandrina</name>
    <dbReference type="NCBI Taxonomy" id="46732"/>
    <lineage>
        <taxon>Eukaryota</taxon>
        <taxon>Metazoa</taxon>
        <taxon>Cnidaria</taxon>
        <taxon>Anthozoa</taxon>
        <taxon>Hexacorallia</taxon>
        <taxon>Scleractinia</taxon>
        <taxon>Astrocoeniina</taxon>
        <taxon>Pocilloporidae</taxon>
        <taxon>Pocillopora</taxon>
    </lineage>
</organism>
<proteinExistence type="predicted"/>
<protein>
    <submittedName>
        <fullName evidence="2">Uncharacterized protein</fullName>
    </submittedName>
</protein>
<feature type="chain" id="PRO_5043359023" evidence="1">
    <location>
        <begin position="19"/>
        <end position="195"/>
    </location>
</feature>
<dbReference type="Proteomes" id="UP001159428">
    <property type="component" value="Unassembled WGS sequence"/>
</dbReference>
<feature type="signal peptide" evidence="1">
    <location>
        <begin position="1"/>
        <end position="18"/>
    </location>
</feature>
<evidence type="ECO:0000313" key="2">
    <source>
        <dbReference type="EMBL" id="CAH3157203.1"/>
    </source>
</evidence>
<keyword evidence="1" id="KW-0732">Signal</keyword>
<gene>
    <name evidence="2" type="ORF">PMEA_00029912</name>
</gene>
<keyword evidence="3" id="KW-1185">Reference proteome</keyword>
<dbReference type="EMBL" id="CALNXJ010000063">
    <property type="protein sequence ID" value="CAH3157203.1"/>
    <property type="molecule type" value="Genomic_DNA"/>
</dbReference>
<accession>A0AAU9XTS6</accession>
<reference evidence="2 3" key="1">
    <citation type="submission" date="2022-05" db="EMBL/GenBank/DDBJ databases">
        <authorList>
            <consortium name="Genoscope - CEA"/>
            <person name="William W."/>
        </authorList>
    </citation>
    <scope>NUCLEOTIDE SEQUENCE [LARGE SCALE GENOMIC DNA]</scope>
</reference>
<evidence type="ECO:0000256" key="1">
    <source>
        <dbReference type="SAM" id="SignalP"/>
    </source>
</evidence>